<reference evidence="3" key="1">
    <citation type="submission" date="2023-03" db="UniProtKB">
        <authorList>
            <consortium name="EnsemblPlants"/>
        </authorList>
    </citation>
    <scope>IDENTIFICATION</scope>
</reference>
<dbReference type="Gramene" id="MELO3C023926.2.1">
    <property type="protein sequence ID" value="MELO3C023926.2.1"/>
    <property type="gene ID" value="MELO3C023926.2"/>
</dbReference>
<name>A0A9I9DUU5_CUCME</name>
<organism evidence="3">
    <name type="scientific">Cucumis melo</name>
    <name type="common">Muskmelon</name>
    <dbReference type="NCBI Taxonomy" id="3656"/>
    <lineage>
        <taxon>Eukaryota</taxon>
        <taxon>Viridiplantae</taxon>
        <taxon>Streptophyta</taxon>
        <taxon>Embryophyta</taxon>
        <taxon>Tracheophyta</taxon>
        <taxon>Spermatophyta</taxon>
        <taxon>Magnoliopsida</taxon>
        <taxon>eudicotyledons</taxon>
        <taxon>Gunneridae</taxon>
        <taxon>Pentapetalae</taxon>
        <taxon>rosids</taxon>
        <taxon>fabids</taxon>
        <taxon>Cucurbitales</taxon>
        <taxon>Cucurbitaceae</taxon>
        <taxon>Benincaseae</taxon>
        <taxon>Cucumis</taxon>
    </lineage>
</organism>
<proteinExistence type="predicted"/>
<dbReference type="Pfam" id="PF06101">
    <property type="entry name" value="Vps62"/>
    <property type="match status" value="1"/>
</dbReference>
<keyword evidence="2" id="KW-0472">Membrane</keyword>
<accession>A0A9I9DUU5</accession>
<dbReference type="AlphaFoldDB" id="A0A9I9DUU5"/>
<sequence length="590" mass="65266">SKPYKALISISFLLVTSFICFLLLSHIVSKAVKFREIMGNNGSKKNQNQALPIHTTFNFPSPLPPFPQGKSAFAGGVINLGGGLKIRRISSFNKIWTTHEGGPSNLGATFFEPSPLPQGFFSLGHYCQPNNKPFFARILVGRDDSLAGDALKKPVDFTLVWTSEKSNIKRDTDGYIWSPTPPDGYRAVGHVVTTSSEKPSVDRVRCVRADLTEQSEKETWIWGLKDSVDDNGFNIFSFRPTRRDVTAAGVSVGTFVALQATNSPLPFLCLRNSASIFAAMPDVSQISTLFRTYAPLIYFHPKEKFLPSSVNWYFSNGALLFNKSDESKPVPIDLNGTNLPQGGQNDGGFWLDLPIDGGAKEKVKHGDLQSCQVYLRIKPMIGGTFTDITIWIFFPFNGPATAKVGIIDIPFRKIGEHVGDWEHITLRISNFTGELWKVYFAQHSKGEWIDASSLEFEKGNKVVAYSSLNGHASYSKPGLVMQGGGEIGLKNETAKSGMVLDTGASSIEIAAEYLGEEAVAEPAWVNYFRQWGPKIEYQIAEEMEKVEKLLPGRLKEAFKQFMNRLPDEILGQEGPTGPKLKDSWNGDERS</sequence>
<keyword evidence="2" id="KW-0812">Transmembrane</keyword>
<feature type="transmembrane region" description="Helical" evidence="2">
    <location>
        <begin position="6"/>
        <end position="28"/>
    </location>
</feature>
<protein>
    <recommendedName>
        <fullName evidence="4">DUF946 domain-containing protein</fullName>
    </recommendedName>
</protein>
<dbReference type="PANTHER" id="PTHR48152">
    <property type="entry name" value="F1C9.34 PROTEIN"/>
    <property type="match status" value="1"/>
</dbReference>
<dbReference type="EnsemblPlants" id="MELO3C023926.2.1">
    <property type="protein sequence ID" value="MELO3C023926.2.1"/>
    <property type="gene ID" value="MELO3C023926.2"/>
</dbReference>
<dbReference type="PANTHER" id="PTHR48152:SF3">
    <property type="entry name" value="DUF946 FAMILY PROTEIN (DUF946)"/>
    <property type="match status" value="1"/>
</dbReference>
<evidence type="ECO:0008006" key="4">
    <source>
        <dbReference type="Google" id="ProtNLM"/>
    </source>
</evidence>
<evidence type="ECO:0000256" key="1">
    <source>
        <dbReference type="SAM" id="MobiDB-lite"/>
    </source>
</evidence>
<feature type="region of interest" description="Disordered" evidence="1">
    <location>
        <begin position="568"/>
        <end position="590"/>
    </location>
</feature>
<feature type="compositionally biased region" description="Basic and acidic residues" evidence="1">
    <location>
        <begin position="579"/>
        <end position="590"/>
    </location>
</feature>
<keyword evidence="2" id="KW-1133">Transmembrane helix</keyword>
<evidence type="ECO:0000256" key="2">
    <source>
        <dbReference type="SAM" id="Phobius"/>
    </source>
</evidence>
<evidence type="ECO:0000313" key="3">
    <source>
        <dbReference type="EnsemblPlants" id="MELO3C023926.2.1"/>
    </source>
</evidence>
<dbReference type="InterPro" id="IPR009291">
    <property type="entry name" value="Vps62"/>
</dbReference>